<gene>
    <name evidence="2" type="ORF">V8G57_09020</name>
</gene>
<dbReference type="RefSeq" id="WP_342829074.1">
    <property type="nucleotide sequence ID" value="NZ_JBANDC010000005.1"/>
</dbReference>
<feature type="transmembrane region" description="Helical" evidence="1">
    <location>
        <begin position="69"/>
        <end position="99"/>
    </location>
</feature>
<keyword evidence="1" id="KW-1133">Transmembrane helix</keyword>
<keyword evidence="1" id="KW-0812">Transmembrane</keyword>
<comment type="caution">
    <text evidence="2">The sequence shown here is derived from an EMBL/GenBank/DDBJ whole genome shotgun (WGS) entry which is preliminary data.</text>
</comment>
<accession>A0ABU9PU32</accession>
<keyword evidence="1" id="KW-0472">Membrane</keyword>
<protein>
    <submittedName>
        <fullName evidence="2">Uncharacterized protein</fullName>
    </submittedName>
</protein>
<feature type="transmembrane region" description="Helical" evidence="1">
    <location>
        <begin position="40"/>
        <end position="62"/>
    </location>
</feature>
<evidence type="ECO:0000256" key="1">
    <source>
        <dbReference type="SAM" id="Phobius"/>
    </source>
</evidence>
<evidence type="ECO:0000313" key="2">
    <source>
        <dbReference type="EMBL" id="MEM4987525.1"/>
    </source>
</evidence>
<reference evidence="2 3" key="1">
    <citation type="submission" date="2024-02" db="EMBL/GenBank/DDBJ databases">
        <title>Draft genome sequence of Collimonas sp. strain H4R21, an effective mineral-weathering bacterial strain isolated from the beech rhizosphere.</title>
        <authorList>
            <person name="Morin E."/>
            <person name="Uroz S."/>
            <person name="Leveau J.H.J."/>
            <person name="Kumar R."/>
            <person name="Rey M.W."/>
            <person name="Pham J."/>
        </authorList>
    </citation>
    <scope>NUCLEOTIDE SEQUENCE [LARGE SCALE GENOMIC DNA]</scope>
    <source>
        <strain evidence="2 3">H4R21</strain>
    </source>
</reference>
<organism evidence="2 3">
    <name type="scientific">Collimonas rhizosphaerae</name>
    <dbReference type="NCBI Taxonomy" id="3126357"/>
    <lineage>
        <taxon>Bacteria</taxon>
        <taxon>Pseudomonadati</taxon>
        <taxon>Pseudomonadota</taxon>
        <taxon>Betaproteobacteria</taxon>
        <taxon>Burkholderiales</taxon>
        <taxon>Oxalobacteraceae</taxon>
        <taxon>Collimonas</taxon>
    </lineage>
</organism>
<keyword evidence="3" id="KW-1185">Reference proteome</keyword>
<proteinExistence type="predicted"/>
<dbReference type="Proteomes" id="UP001495910">
    <property type="component" value="Unassembled WGS sequence"/>
</dbReference>
<name>A0ABU9PU32_9BURK</name>
<dbReference type="EMBL" id="JBANDC010000005">
    <property type="protein sequence ID" value="MEM4987525.1"/>
    <property type="molecule type" value="Genomic_DNA"/>
</dbReference>
<feature type="transmembrane region" description="Helical" evidence="1">
    <location>
        <begin position="111"/>
        <end position="133"/>
    </location>
</feature>
<sequence length="134" mass="14504">MNRTRIVLAAFLAPWAAPISIVLGATIMAGEWPFHYELPLLVMVSVVFSYAGLFLFGFPIMYGLRRFGLINVFTVSVAGALLGLIVFGAFLILFSLALGSPVKIQALFSDSLWGLGLGFVVSLSYAKIAGLTWR</sequence>
<evidence type="ECO:0000313" key="3">
    <source>
        <dbReference type="Proteomes" id="UP001495910"/>
    </source>
</evidence>